<evidence type="ECO:0008006" key="7">
    <source>
        <dbReference type="Google" id="ProtNLM"/>
    </source>
</evidence>
<protein>
    <recommendedName>
        <fullName evidence="7">PepSY domain-containing protein</fullName>
    </recommendedName>
</protein>
<dbReference type="Proteomes" id="UP000037784">
    <property type="component" value="Unassembled WGS sequence"/>
</dbReference>
<keyword evidence="2" id="KW-0732">Signal</keyword>
<evidence type="ECO:0000256" key="2">
    <source>
        <dbReference type="SAM" id="SignalP"/>
    </source>
</evidence>
<sequence>MWKRRFLVASCLVWLMGLAACGGAEPSEPVSSPTTEAPAPMPPERGLEEQPPALVIQAALEAVASVSGVSTAELQVVATKEVEWPDTSLGCPKPGEMYLQVITPGYLVRVQAPDGTEYEVHTDATGDTALLCSPNADDATRGGLDTTTELSHLTTTEFALNVVAQWLGLESREQLQVLEQEEVEWPNTALGCPRPDYAYAEVIVPGERLLVQAPDGTRYEVHLGQDGHMVVCDEAQTPLYETTLFATTDVEGNMNLSAEARPAFETALNALQSEGFNVDALTLESWEAVTWRDSSLGCPQPDMMYAQVLTPGYRFVFSDRDGNVVYVHTDSGARAVVCEKPAENGALPNE</sequence>
<evidence type="ECO:0000313" key="5">
    <source>
        <dbReference type="Proteomes" id="UP000037784"/>
    </source>
</evidence>
<feature type="signal peptide" evidence="2">
    <location>
        <begin position="1"/>
        <end position="19"/>
    </location>
</feature>
<proteinExistence type="predicted"/>
<evidence type="ECO:0000313" key="3">
    <source>
        <dbReference type="EMBL" id="GAP63396.1"/>
    </source>
</evidence>
<keyword evidence="5" id="KW-1185">Reference proteome</keyword>
<organism evidence="3 5">
    <name type="scientific">Ardenticatena maritima</name>
    <dbReference type="NCBI Taxonomy" id="872965"/>
    <lineage>
        <taxon>Bacteria</taxon>
        <taxon>Bacillati</taxon>
        <taxon>Chloroflexota</taxon>
        <taxon>Ardenticatenia</taxon>
        <taxon>Ardenticatenales</taxon>
        <taxon>Ardenticatenaceae</taxon>
        <taxon>Ardenticatena</taxon>
    </lineage>
</organism>
<dbReference type="OrthoDB" id="5801841at2"/>
<comment type="caution">
    <text evidence="3">The sequence shown here is derived from an EMBL/GenBank/DDBJ whole genome shotgun (WGS) entry which is preliminary data.</text>
</comment>
<reference evidence="5" key="3">
    <citation type="submission" date="2015-08" db="EMBL/GenBank/DDBJ databases">
        <title>Draft Genome Sequence of a Heterotrophic Facultative Anaerobic Bacterium Ardenticatena maritima Strain 110S.</title>
        <authorList>
            <person name="Kawaichi S."/>
            <person name="Yoshida T."/>
            <person name="Sako Y."/>
            <person name="Nakamura R."/>
        </authorList>
    </citation>
    <scope>NUCLEOTIDE SEQUENCE [LARGE SCALE GENOMIC DNA]</scope>
    <source>
        <strain evidence="5">110S</strain>
    </source>
</reference>
<dbReference type="Proteomes" id="UP000050502">
    <property type="component" value="Unassembled WGS sequence"/>
</dbReference>
<accession>A0A0M8KA47</accession>
<feature type="region of interest" description="Disordered" evidence="1">
    <location>
        <begin position="25"/>
        <end position="47"/>
    </location>
</feature>
<dbReference type="RefSeq" id="WP_054493231.1">
    <property type="nucleotide sequence ID" value="NZ_BBZA01000138.1"/>
</dbReference>
<dbReference type="AlphaFoldDB" id="A0A0M8KA47"/>
<name>A0A0M8KA47_9CHLR</name>
<dbReference type="EMBL" id="LGKN01000003">
    <property type="protein sequence ID" value="KPL89542.1"/>
    <property type="molecule type" value="Genomic_DNA"/>
</dbReference>
<dbReference type="InParanoid" id="A0A0M8KA47"/>
<gene>
    <name evidence="3" type="ORF">ARMA_1819</name>
    <name evidence="4" type="ORF">SE16_03745</name>
</gene>
<dbReference type="STRING" id="872965.SE16_03745"/>
<dbReference type="PROSITE" id="PS51257">
    <property type="entry name" value="PROKAR_LIPOPROTEIN"/>
    <property type="match status" value="1"/>
</dbReference>
<reference evidence="3 5" key="1">
    <citation type="journal article" date="2015" name="Genome Announc.">
        <title>Draft Genome Sequence of a Heterotrophic Facultative Anaerobic Thermophilic Bacterium, Ardenticatena maritima Strain 110ST.</title>
        <authorList>
            <person name="Kawaichi S."/>
            <person name="Yoshida T."/>
            <person name="Sako Y."/>
            <person name="Nakamura R."/>
        </authorList>
    </citation>
    <scope>NUCLEOTIDE SEQUENCE [LARGE SCALE GENOMIC DNA]</scope>
    <source>
        <strain evidence="3 5">110S</strain>
    </source>
</reference>
<evidence type="ECO:0000313" key="6">
    <source>
        <dbReference type="Proteomes" id="UP000050502"/>
    </source>
</evidence>
<dbReference type="EMBL" id="BBZA01000138">
    <property type="protein sequence ID" value="GAP63396.1"/>
    <property type="molecule type" value="Genomic_DNA"/>
</dbReference>
<evidence type="ECO:0000256" key="1">
    <source>
        <dbReference type="SAM" id="MobiDB-lite"/>
    </source>
</evidence>
<evidence type="ECO:0000313" key="4">
    <source>
        <dbReference type="EMBL" id="KPL89542.1"/>
    </source>
</evidence>
<reference evidence="4 6" key="2">
    <citation type="submission" date="2015-07" db="EMBL/GenBank/DDBJ databases">
        <title>Whole genome sequence of Ardenticatena maritima DSM 23922.</title>
        <authorList>
            <person name="Hemp J."/>
            <person name="Ward L.M."/>
            <person name="Pace L.A."/>
            <person name="Fischer W.W."/>
        </authorList>
    </citation>
    <scope>NUCLEOTIDE SEQUENCE [LARGE SCALE GENOMIC DNA]</scope>
    <source>
        <strain evidence="4 6">110S</strain>
    </source>
</reference>
<feature type="chain" id="PRO_5007418888" description="PepSY domain-containing protein" evidence="2">
    <location>
        <begin position="20"/>
        <end position="350"/>
    </location>
</feature>